<dbReference type="InterPro" id="IPR051262">
    <property type="entry name" value="SMP-30/CGR1_Lactonase"/>
</dbReference>
<reference evidence="3" key="1">
    <citation type="submission" date="2018-05" db="EMBL/GenBank/DDBJ databases">
        <authorList>
            <person name="Lanie J.A."/>
            <person name="Ng W.-L."/>
            <person name="Kazmierczak K.M."/>
            <person name="Andrzejewski T.M."/>
            <person name="Davidsen T.M."/>
            <person name="Wayne K.J."/>
            <person name="Tettelin H."/>
            <person name="Glass J.I."/>
            <person name="Rusch D."/>
            <person name="Podicherti R."/>
            <person name="Tsui H.-C.T."/>
            <person name="Winkler M.E."/>
        </authorList>
    </citation>
    <scope>NUCLEOTIDE SEQUENCE</scope>
</reference>
<accession>A0A381UFT6</accession>
<dbReference type="PANTHER" id="PTHR47572">
    <property type="entry name" value="LIPOPROTEIN-RELATED"/>
    <property type="match status" value="1"/>
</dbReference>
<dbReference type="InterPro" id="IPR011042">
    <property type="entry name" value="6-blade_b-propeller_TolB-like"/>
</dbReference>
<name>A0A381UFT6_9ZZZZ</name>
<evidence type="ECO:0000313" key="3">
    <source>
        <dbReference type="EMBL" id="SVA27000.1"/>
    </source>
</evidence>
<gene>
    <name evidence="3" type="ORF">METZ01_LOCUS79854</name>
</gene>
<dbReference type="EMBL" id="UINC01006350">
    <property type="protein sequence ID" value="SVA27000.1"/>
    <property type="molecule type" value="Genomic_DNA"/>
</dbReference>
<evidence type="ECO:0000259" key="2">
    <source>
        <dbReference type="Pfam" id="PF08450"/>
    </source>
</evidence>
<dbReference type="SUPFAM" id="SSF63829">
    <property type="entry name" value="Calcium-dependent phosphotriesterase"/>
    <property type="match status" value="1"/>
</dbReference>
<organism evidence="3">
    <name type="scientific">marine metagenome</name>
    <dbReference type="NCBI Taxonomy" id="408172"/>
    <lineage>
        <taxon>unclassified sequences</taxon>
        <taxon>metagenomes</taxon>
        <taxon>ecological metagenomes</taxon>
    </lineage>
</organism>
<dbReference type="PRINTS" id="PR01790">
    <property type="entry name" value="SMP30FAMILY"/>
</dbReference>
<protein>
    <recommendedName>
        <fullName evidence="2">SMP-30/Gluconolactonase/LRE-like region domain-containing protein</fullName>
    </recommendedName>
</protein>
<dbReference type="Pfam" id="PF08450">
    <property type="entry name" value="SGL"/>
    <property type="match status" value="1"/>
</dbReference>
<proteinExistence type="predicted"/>
<dbReference type="InterPro" id="IPR005511">
    <property type="entry name" value="SMP-30"/>
</dbReference>
<dbReference type="AlphaFoldDB" id="A0A381UFT6"/>
<dbReference type="Gene3D" id="2.120.10.30">
    <property type="entry name" value="TolB, C-terminal domain"/>
    <property type="match status" value="1"/>
</dbReference>
<dbReference type="PANTHER" id="PTHR47572:SF4">
    <property type="entry name" value="LACTONASE DRP35"/>
    <property type="match status" value="1"/>
</dbReference>
<dbReference type="InterPro" id="IPR013658">
    <property type="entry name" value="SGL"/>
</dbReference>
<feature type="domain" description="SMP-30/Gluconolactonase/LRE-like region" evidence="2">
    <location>
        <begin position="16"/>
        <end position="278"/>
    </location>
</feature>
<dbReference type="GO" id="GO:0016787">
    <property type="term" value="F:hydrolase activity"/>
    <property type="evidence" value="ECO:0007669"/>
    <property type="project" value="UniProtKB-KW"/>
</dbReference>
<sequence length="298" mass="32773">MDWEFELVAGPYGGTSEGPAWDGQAMLFTDIPNSRIMRYDPESGECSEYRTGTRGTNGLMFDAEGSLYGCSGEGRCILRFYPDGTSAALPHHLNGSRHNTPNDLAIDRKGRIWFTDPNGRIPIEQRELDHSSVLRLDPDAKAEGGWTLNRMTHGTSAPNGILMSADERILYLIQSDYQGVRDLRAYPLRDDDTLGDFSVLHVFGEDSRGVHRGLDGMCLDTEGNIIACGGWRQAGPGPMLYVFSPSGRVLETHPVPVDWPTNCAFGGHGLDTLYVTTHGGHLFRVSNTGRRGLVLYPP</sequence>
<keyword evidence="1" id="KW-0378">Hydrolase</keyword>
<evidence type="ECO:0000256" key="1">
    <source>
        <dbReference type="ARBA" id="ARBA00022801"/>
    </source>
</evidence>